<dbReference type="AlphaFoldDB" id="A0A6S8K8L5"/>
<dbReference type="Pfam" id="PF12937">
    <property type="entry name" value="F-box-like"/>
    <property type="match status" value="1"/>
</dbReference>
<evidence type="ECO:0000313" key="5">
    <source>
        <dbReference type="EMBL" id="CAE0495448.1"/>
    </source>
</evidence>
<dbReference type="GO" id="GO:0005930">
    <property type="term" value="C:axoneme"/>
    <property type="evidence" value="ECO:0007669"/>
    <property type="project" value="UniProtKB-SubCell"/>
</dbReference>
<dbReference type="InterPro" id="IPR036047">
    <property type="entry name" value="F-box-like_dom_sf"/>
</dbReference>
<feature type="region of interest" description="Disordered" evidence="2">
    <location>
        <begin position="664"/>
        <end position="683"/>
    </location>
</feature>
<proteinExistence type="predicted"/>
<reference evidence="4" key="1">
    <citation type="submission" date="2021-01" db="EMBL/GenBank/DDBJ databases">
        <authorList>
            <person name="Corre E."/>
            <person name="Pelletier E."/>
            <person name="Niang G."/>
            <person name="Scheremetjew M."/>
            <person name="Finn R."/>
            <person name="Kale V."/>
            <person name="Holt S."/>
            <person name="Cochrane G."/>
            <person name="Meng A."/>
            <person name="Brown T."/>
            <person name="Cohen L."/>
        </authorList>
    </citation>
    <scope>NUCLEOTIDE SEQUENCE</scope>
    <source>
        <strain evidence="4">CCMP1320</strain>
    </source>
</reference>
<dbReference type="Gene3D" id="3.80.10.10">
    <property type="entry name" value="Ribonuclease Inhibitor"/>
    <property type="match status" value="2"/>
</dbReference>
<evidence type="ECO:0000256" key="1">
    <source>
        <dbReference type="ARBA" id="ARBA00004430"/>
    </source>
</evidence>
<evidence type="ECO:0000256" key="2">
    <source>
        <dbReference type="SAM" id="MobiDB-lite"/>
    </source>
</evidence>
<dbReference type="InterPro" id="IPR032675">
    <property type="entry name" value="LRR_dom_sf"/>
</dbReference>
<dbReference type="InterPro" id="IPR001810">
    <property type="entry name" value="F-box_dom"/>
</dbReference>
<comment type="subcellular location">
    <subcellularLocation>
        <location evidence="1">Cytoplasm</location>
        <location evidence="1">Cytoskeleton</location>
        <location evidence="1">Cilium axoneme</location>
    </subcellularLocation>
</comment>
<dbReference type="EMBL" id="HBIP01017866">
    <property type="protein sequence ID" value="CAE0495447.1"/>
    <property type="molecule type" value="Transcribed_RNA"/>
</dbReference>
<evidence type="ECO:0000259" key="3">
    <source>
        <dbReference type="PROSITE" id="PS50181"/>
    </source>
</evidence>
<name>A0A6S8K8L5_DUNTE</name>
<protein>
    <recommendedName>
        <fullName evidence="3">F-box domain-containing protein</fullName>
    </recommendedName>
</protein>
<sequence>MQYLPGPLLQGLSGYLSSQDLLRARLVCKYWHEHLVAGVPVCIVVPVDANALESGSALLPCAHSAVLALDEVHLEKLQRLSSRSAGSLSSAPAPLLGQLELLGKTCSSLRGLRLLFQPAVVQMYNPDTDHWLSAACSLWLGKVFHKWTSLSLRLRQLHIAVGSMQAPDSSTLAHALQLPCLEDFLLSCKHITSDHALVIAQMTGLRALSLHDKHKSSSTAWWAASPLRASPPSLQRLTSLVLDSPGLTVTEGVPPFISSTGLQRLELLGSPCSNTTPAEDTAAHDLQDAATFQTPLAALLLRLPHLHTLAIHTPTLSPADWTALSTLCAANQITELRLNHWRNPEAGPRGLTAFEMPEVHDFARPEDGKGQDRSLPFSPLGLASCLVVKATLLHPAQLPLILGPFGQASSSCRLRVLHLAFLETKCTAPGGLQSSGNPRNEEVARSAWSAILGCVHLQELNISRTNMLPLTDGVMSQLPEKLPMLEVLQYNGYLDVQGPGYHHLARLPLLSTLAMGSNQAPGSPSQTEFHLQLWQLPQQLQCLSLLNAVMHSHPGGIAGFPPGLRQLSLKFCRLVNSLNAHDSSQGAQKASDTCRCVLDFYLNLLAYFCARCTSSKQVSSIAQDLHDESCMHSFLFFSESNVFEPILKRCFLLKPRRVLHGVQDVQSDLPPSEPDEPAHLRSQ</sequence>
<organism evidence="4">
    <name type="scientific">Dunaliella tertiolecta</name>
    <name type="common">Green alga</name>
    <dbReference type="NCBI Taxonomy" id="3047"/>
    <lineage>
        <taxon>Eukaryota</taxon>
        <taxon>Viridiplantae</taxon>
        <taxon>Chlorophyta</taxon>
        <taxon>core chlorophytes</taxon>
        <taxon>Chlorophyceae</taxon>
        <taxon>CS clade</taxon>
        <taxon>Chlamydomonadales</taxon>
        <taxon>Dunaliellaceae</taxon>
        <taxon>Dunaliella</taxon>
    </lineage>
</organism>
<dbReference type="SUPFAM" id="SSF52047">
    <property type="entry name" value="RNI-like"/>
    <property type="match status" value="1"/>
</dbReference>
<accession>A0A6S8K8L5</accession>
<dbReference type="SUPFAM" id="SSF81383">
    <property type="entry name" value="F-box domain"/>
    <property type="match status" value="1"/>
</dbReference>
<evidence type="ECO:0000313" key="4">
    <source>
        <dbReference type="EMBL" id="CAE0495447.1"/>
    </source>
</evidence>
<dbReference type="PROSITE" id="PS50181">
    <property type="entry name" value="FBOX"/>
    <property type="match status" value="1"/>
</dbReference>
<feature type="domain" description="F-box" evidence="3">
    <location>
        <begin position="1"/>
        <end position="36"/>
    </location>
</feature>
<gene>
    <name evidence="4" type="ORF">DTER00134_LOCUS10520</name>
    <name evidence="5" type="ORF">DTER00134_LOCUS10521</name>
</gene>
<dbReference type="EMBL" id="HBIP01017867">
    <property type="protein sequence ID" value="CAE0495448.1"/>
    <property type="molecule type" value="Transcribed_RNA"/>
</dbReference>